<evidence type="ECO:0000313" key="16">
    <source>
        <dbReference type="EMBL" id="KWU02292.1"/>
    </source>
</evidence>
<dbReference type="Gene3D" id="3.40.50.620">
    <property type="entry name" value="HUPs"/>
    <property type="match status" value="2"/>
</dbReference>
<keyword evidence="7 12" id="KW-0067">ATP-binding</keyword>
<evidence type="ECO:0000256" key="9">
    <source>
        <dbReference type="ARBA" id="ARBA00023146"/>
    </source>
</evidence>
<feature type="domain" description="Aminoacyl-tRNA synthetase class Ia" evidence="13">
    <location>
        <begin position="28"/>
        <end position="655"/>
    </location>
</feature>
<evidence type="ECO:0000256" key="10">
    <source>
        <dbReference type="ARBA" id="ARBA00025217"/>
    </source>
</evidence>
<dbReference type="InterPro" id="IPR009080">
    <property type="entry name" value="tRNAsynth_Ia_anticodon-bd"/>
</dbReference>
<comment type="cofactor">
    <cofactor evidence="12">
        <name>Zn(2+)</name>
        <dbReference type="ChEBI" id="CHEBI:29105"/>
    </cofactor>
    <text evidence="12">Binds 1 zinc ion per subunit.</text>
</comment>
<dbReference type="PANTHER" id="PTHR42765:SF1">
    <property type="entry name" value="ISOLEUCINE--TRNA LIGASE, MITOCHONDRIAL"/>
    <property type="match status" value="1"/>
</dbReference>
<dbReference type="AlphaFoldDB" id="A0A109DBA3"/>
<dbReference type="GO" id="GO:0006428">
    <property type="term" value="P:isoleucyl-tRNA aminoacylation"/>
    <property type="evidence" value="ECO:0007669"/>
    <property type="project" value="UniProtKB-UniRule"/>
</dbReference>
<evidence type="ECO:0000256" key="7">
    <source>
        <dbReference type="ARBA" id="ARBA00022840"/>
    </source>
</evidence>
<keyword evidence="6 12" id="KW-0862">Zinc</keyword>
<dbReference type="GO" id="GO:0004822">
    <property type="term" value="F:isoleucine-tRNA ligase activity"/>
    <property type="evidence" value="ECO:0007669"/>
    <property type="project" value="UniProtKB-UniRule"/>
</dbReference>
<keyword evidence="9 12" id="KW-0030">Aminoacyl-tRNA synthetase</keyword>
<feature type="binding site" evidence="12">
    <location>
        <position position="576"/>
    </location>
    <ligand>
        <name>L-isoleucyl-5'-AMP</name>
        <dbReference type="ChEBI" id="CHEBI:178002"/>
    </ligand>
</feature>
<feature type="binding site" evidence="12">
    <location>
        <position position="941"/>
    </location>
    <ligand>
        <name>Zn(2+)</name>
        <dbReference type="ChEBI" id="CHEBI:29105"/>
    </ligand>
</feature>
<dbReference type="InterPro" id="IPR050081">
    <property type="entry name" value="Ile-tRNA_ligase"/>
</dbReference>
<keyword evidence="2 12" id="KW-0963">Cytoplasm</keyword>
<dbReference type="CDD" id="cd00818">
    <property type="entry name" value="IleRS_core"/>
    <property type="match status" value="1"/>
</dbReference>
<feature type="domain" description="Zinc finger FPG/IleRS-type" evidence="14">
    <location>
        <begin position="919"/>
        <end position="947"/>
    </location>
</feature>
<dbReference type="InterPro" id="IPR001412">
    <property type="entry name" value="aa-tRNA-synth_I_CS"/>
</dbReference>
<dbReference type="Pfam" id="PF08264">
    <property type="entry name" value="Anticodon_1"/>
    <property type="match status" value="1"/>
</dbReference>
<dbReference type="InterPro" id="IPR002300">
    <property type="entry name" value="aa-tRNA-synth_Ia"/>
</dbReference>
<dbReference type="PANTHER" id="PTHR42765">
    <property type="entry name" value="SOLEUCYL-TRNA SYNTHETASE"/>
    <property type="match status" value="1"/>
</dbReference>
<evidence type="ECO:0000259" key="13">
    <source>
        <dbReference type="Pfam" id="PF00133"/>
    </source>
</evidence>
<comment type="subunit">
    <text evidence="12">Monomer.</text>
</comment>
<comment type="function">
    <text evidence="10 12">Catalyzes the attachment of isoleucine to tRNA(Ile). As IleRS can inadvertently accommodate and process structurally similar amino acids such as valine, to avoid such errors it has two additional distinct tRNA(Ile)-dependent editing activities. One activity is designated as 'pretransfer' editing and involves the hydrolysis of activated Val-AMP. The other activity is designated 'posttransfer' editing and involves deacylation of mischarged Val-tRNA(Ile).</text>
</comment>
<dbReference type="GO" id="GO:0000049">
    <property type="term" value="F:tRNA binding"/>
    <property type="evidence" value="ECO:0007669"/>
    <property type="project" value="InterPro"/>
</dbReference>
<dbReference type="Pfam" id="PF00133">
    <property type="entry name" value="tRNA-synt_1"/>
    <property type="match status" value="1"/>
</dbReference>
<name>A0A109DBA3_9VIBR</name>
<dbReference type="InterPro" id="IPR002301">
    <property type="entry name" value="Ile-tRNA-ligase"/>
</dbReference>
<dbReference type="FunFam" id="3.40.50.620:FF:000168">
    <property type="entry name" value="Isoleucine--tRNA ligase"/>
    <property type="match status" value="1"/>
</dbReference>
<dbReference type="InterPro" id="IPR010663">
    <property type="entry name" value="Znf_FPG/IleRS"/>
</dbReference>
<dbReference type="RefSeq" id="WP_060467206.1">
    <property type="nucleotide sequence ID" value="NZ_AP025514.1"/>
</dbReference>
<dbReference type="Gene3D" id="1.10.730.20">
    <property type="match status" value="1"/>
</dbReference>
<protein>
    <recommendedName>
        <fullName evidence="12">Isoleucine--tRNA ligase</fullName>
        <ecNumber evidence="12">6.1.1.5</ecNumber>
    </recommendedName>
    <alternativeName>
        <fullName evidence="12">Isoleucyl-tRNA synthetase</fullName>
        <shortName evidence="12">IleRS</shortName>
    </alternativeName>
</protein>
<evidence type="ECO:0000256" key="4">
    <source>
        <dbReference type="ARBA" id="ARBA00022723"/>
    </source>
</evidence>
<dbReference type="GO" id="GO:0005829">
    <property type="term" value="C:cytosol"/>
    <property type="evidence" value="ECO:0007669"/>
    <property type="project" value="TreeGrafter"/>
</dbReference>
<evidence type="ECO:0000256" key="12">
    <source>
        <dbReference type="HAMAP-Rule" id="MF_02002"/>
    </source>
</evidence>
<dbReference type="InterPro" id="IPR033708">
    <property type="entry name" value="Anticodon_Ile_BEm"/>
</dbReference>
<dbReference type="InterPro" id="IPR013155">
    <property type="entry name" value="M/V/L/I-tRNA-synth_anticd-bd"/>
</dbReference>
<comment type="catalytic activity">
    <reaction evidence="11 12">
        <text>tRNA(Ile) + L-isoleucine + ATP = L-isoleucyl-tRNA(Ile) + AMP + diphosphate</text>
        <dbReference type="Rhea" id="RHEA:11060"/>
        <dbReference type="Rhea" id="RHEA-COMP:9666"/>
        <dbReference type="Rhea" id="RHEA-COMP:9695"/>
        <dbReference type="ChEBI" id="CHEBI:30616"/>
        <dbReference type="ChEBI" id="CHEBI:33019"/>
        <dbReference type="ChEBI" id="CHEBI:58045"/>
        <dbReference type="ChEBI" id="CHEBI:78442"/>
        <dbReference type="ChEBI" id="CHEBI:78528"/>
        <dbReference type="ChEBI" id="CHEBI:456215"/>
        <dbReference type="EC" id="6.1.1.5"/>
    </reaction>
</comment>
<gene>
    <name evidence="12 16" type="primary">ileS</name>
    <name evidence="16" type="ORF">APQ14_02260</name>
</gene>
<dbReference type="GO" id="GO:0008270">
    <property type="term" value="F:zinc ion binding"/>
    <property type="evidence" value="ECO:0007669"/>
    <property type="project" value="UniProtKB-UniRule"/>
</dbReference>
<feature type="binding site" evidence="12">
    <location>
        <position position="944"/>
    </location>
    <ligand>
        <name>Zn(2+)</name>
        <dbReference type="ChEBI" id="CHEBI:29105"/>
    </ligand>
</feature>
<keyword evidence="3 12" id="KW-0436">Ligase</keyword>
<sequence length="958" mass="107105">MSDYKTTLNLPETGFPMRGNLANREPEMLKRWYKEDLYGEIRKAKKGKKSFVLHDGPPYANGDIHIGHALNKILKDIIIKSKTLSGFDAPYIPGWDCHGLPIELMVEKKKGKPGQKISAAEFREECRKYAAGQVEGQKESFKRLGIMGEWDKPYRTMDFGTEANIIRSLGKIADKGHLLKGFKPVHWCTDCGSALAEAEVEYKDKVSPSIDVKFSAADEAALLEKFMLAGEHAGQGEISIVIWTTTPWTLPANRAVCLRDDLEYVLIQVEANGDQPAQRIVVASDLAKDVMDRAGIEHFHNLGFATGADLELSLFNHPFYDFTVPAVLGDHVTTDSGTGVVHTAPGHGQEDFVVGKKYDLEIANPVGSNGVYLPDTELFAGQHVFKANDSVLDVLKEKGALLHHHAYEHSYPHCWRHKTPIIFRATPQWFISMDQAGLRAKALESIKGVEWLPEWGQSRIEGMVEGRPEWCISRQRTWGVPIALFVHKETSELHPDSPALIEKVAKLVEEKGIQAWWDVDAAELMGAEDADKYEKVMDTLDVWFDSGVTHFSVVDSREEYNFPNEERTHSADLYLEGSDQHRGWFQSSLISSIAMKDEAPYKQVLTHGFVVDGKGRKMSKSIGNVVAPKDVTNKLGADILRLWVASTDYTGEVAVSDEILKRSADAYRRIRNTARFFLANLNGFNPETDLVPAEEMVALDRWAVGRAQAAQEEIVKAYGEYNTHGVTQRLMQFCSIEMGSFYLDVIKDRQYTAKQGSHAQRSCQTALYYIVEALVRWMAPIMSFTADEIWNEMPASLPTGEKRDKFVFTGEWFEGLFGLAEGEELSNEFWTEIQSVRGAVNKLLEDARKEKTIGGALQAEVTLYADDALAAKINKLEDELRFVLITSTAVVKPLSEKSDTAQATDVEGLFVEVAATEAEKCDRCWHHTPDVGTIEGHEKVCGRCVSNIDGEGEVRKFA</sequence>
<organism evidence="16 17">
    <name type="scientific">Vibrio toranzoniae</name>
    <dbReference type="NCBI Taxonomy" id="1194427"/>
    <lineage>
        <taxon>Bacteria</taxon>
        <taxon>Pseudomonadati</taxon>
        <taxon>Pseudomonadota</taxon>
        <taxon>Gammaproteobacteria</taxon>
        <taxon>Vibrionales</taxon>
        <taxon>Vibrionaceae</taxon>
        <taxon>Vibrio</taxon>
    </lineage>
</organism>
<evidence type="ECO:0000256" key="3">
    <source>
        <dbReference type="ARBA" id="ARBA00022598"/>
    </source>
</evidence>
<keyword evidence="5 12" id="KW-0547">Nucleotide-binding</keyword>
<keyword evidence="8 12" id="KW-0648">Protein biosynthesis</keyword>
<dbReference type="InterPro" id="IPR009008">
    <property type="entry name" value="Val/Leu/Ile-tRNA-synth_edit"/>
</dbReference>
<dbReference type="GO" id="GO:0002161">
    <property type="term" value="F:aminoacyl-tRNA deacylase activity"/>
    <property type="evidence" value="ECO:0007669"/>
    <property type="project" value="InterPro"/>
</dbReference>
<feature type="binding site" evidence="12">
    <location>
        <position position="620"/>
    </location>
    <ligand>
        <name>ATP</name>
        <dbReference type="ChEBI" id="CHEBI:30616"/>
    </ligand>
</feature>
<dbReference type="FunFam" id="3.40.50.620:FF:000048">
    <property type="entry name" value="Isoleucine--tRNA ligase"/>
    <property type="match status" value="1"/>
</dbReference>
<reference evidence="16 17" key="1">
    <citation type="submission" date="2015-11" db="EMBL/GenBank/DDBJ databases">
        <title>Draft WGS of Vibrio toranzoniae.</title>
        <authorList>
            <person name="Lasa A."/>
            <person name="Romalde J.L."/>
        </authorList>
    </citation>
    <scope>NUCLEOTIDE SEQUENCE [LARGE SCALE GENOMIC DNA]</scope>
    <source>
        <strain evidence="16 17">Vb 10.8</strain>
    </source>
</reference>
<evidence type="ECO:0000256" key="11">
    <source>
        <dbReference type="ARBA" id="ARBA00048359"/>
    </source>
</evidence>
<dbReference type="GO" id="GO:0005524">
    <property type="term" value="F:ATP binding"/>
    <property type="evidence" value="ECO:0007669"/>
    <property type="project" value="UniProtKB-UniRule"/>
</dbReference>
<evidence type="ECO:0000256" key="5">
    <source>
        <dbReference type="ARBA" id="ARBA00022741"/>
    </source>
</evidence>
<comment type="similarity">
    <text evidence="1 12">Belongs to the class-I aminoacyl-tRNA synthetase family. IleS type 1 subfamily.</text>
</comment>
<evidence type="ECO:0000259" key="15">
    <source>
        <dbReference type="Pfam" id="PF08264"/>
    </source>
</evidence>
<dbReference type="InterPro" id="IPR023585">
    <property type="entry name" value="Ile-tRNA-ligase_type1"/>
</dbReference>
<dbReference type="EC" id="6.1.1.5" evidence="12"/>
<accession>A0A109DBA3</accession>
<dbReference type="HAMAP" id="MF_02002">
    <property type="entry name" value="Ile_tRNA_synth_type1"/>
    <property type="match status" value="1"/>
</dbReference>
<feature type="short sequence motif" description="'HIGH' region" evidence="12">
    <location>
        <begin position="58"/>
        <end position="68"/>
    </location>
</feature>
<keyword evidence="4 12" id="KW-0479">Metal-binding</keyword>
<dbReference type="NCBIfam" id="TIGR00392">
    <property type="entry name" value="ileS"/>
    <property type="match status" value="1"/>
</dbReference>
<dbReference type="FunFam" id="1.10.730.20:FF:000001">
    <property type="entry name" value="Isoleucine--tRNA ligase"/>
    <property type="match status" value="1"/>
</dbReference>
<evidence type="ECO:0000313" key="17">
    <source>
        <dbReference type="Proteomes" id="UP000057389"/>
    </source>
</evidence>
<comment type="domain">
    <text evidence="12">IleRS has two distinct active sites: one for aminoacylation and one for editing. The misactivated valine is translocated from the active site to the editing site, which sterically excludes the correctly activated isoleucine. The single editing site contains two valyl binding pockets, one specific for each substrate (Val-AMP or Val-tRNA(Ile)).</text>
</comment>
<feature type="binding site" evidence="12">
    <location>
        <position position="924"/>
    </location>
    <ligand>
        <name>Zn(2+)</name>
        <dbReference type="ChEBI" id="CHEBI:29105"/>
    </ligand>
</feature>
<evidence type="ECO:0000259" key="14">
    <source>
        <dbReference type="Pfam" id="PF06827"/>
    </source>
</evidence>
<dbReference type="SUPFAM" id="SSF47323">
    <property type="entry name" value="Anticodon-binding domain of a subclass of class I aminoacyl-tRNA synthetases"/>
    <property type="match status" value="1"/>
</dbReference>
<proteinExistence type="inferred from homology"/>
<dbReference type="Pfam" id="PF06827">
    <property type="entry name" value="zf-FPG_IleRS"/>
    <property type="match status" value="1"/>
</dbReference>
<dbReference type="CDD" id="cd07960">
    <property type="entry name" value="Anticodon_Ia_Ile_BEm"/>
    <property type="match status" value="1"/>
</dbReference>
<dbReference type="Gene3D" id="1.10.10.830">
    <property type="entry name" value="Ile-tRNA synthetase CP2 domain-like"/>
    <property type="match status" value="1"/>
</dbReference>
<dbReference type="InterPro" id="IPR014729">
    <property type="entry name" value="Rossmann-like_a/b/a_fold"/>
</dbReference>
<dbReference type="GeneID" id="300177553"/>
<dbReference type="OrthoDB" id="9810365at2"/>
<dbReference type="SUPFAM" id="SSF52374">
    <property type="entry name" value="Nucleotidylyl transferase"/>
    <property type="match status" value="1"/>
</dbReference>
<feature type="binding site" evidence="12">
    <location>
        <position position="921"/>
    </location>
    <ligand>
        <name>Zn(2+)</name>
        <dbReference type="ChEBI" id="CHEBI:29105"/>
    </ligand>
</feature>
<evidence type="ECO:0000256" key="2">
    <source>
        <dbReference type="ARBA" id="ARBA00022490"/>
    </source>
</evidence>
<comment type="subcellular location">
    <subcellularLocation>
        <location evidence="12">Cytoplasm</location>
    </subcellularLocation>
</comment>
<dbReference type="PRINTS" id="PR00984">
    <property type="entry name" value="TRNASYNTHILE"/>
</dbReference>
<dbReference type="EMBL" id="LMXU01000004">
    <property type="protein sequence ID" value="KWU02292.1"/>
    <property type="molecule type" value="Genomic_DNA"/>
</dbReference>
<dbReference type="Proteomes" id="UP000057389">
    <property type="component" value="Unassembled WGS sequence"/>
</dbReference>
<feature type="domain" description="Methionyl/Valyl/Leucyl/Isoleucyl-tRNA synthetase anticodon-binding" evidence="15">
    <location>
        <begin position="700"/>
        <end position="862"/>
    </location>
</feature>
<comment type="caution">
    <text evidence="16">The sequence shown here is derived from an EMBL/GenBank/DDBJ whole genome shotgun (WGS) entry which is preliminary data.</text>
</comment>
<dbReference type="SUPFAM" id="SSF50677">
    <property type="entry name" value="ValRS/IleRS/LeuRS editing domain"/>
    <property type="match status" value="1"/>
</dbReference>
<keyword evidence="17" id="KW-1185">Reference proteome</keyword>
<dbReference type="PROSITE" id="PS00178">
    <property type="entry name" value="AA_TRNA_LIGASE_I"/>
    <property type="match status" value="1"/>
</dbReference>
<evidence type="ECO:0000256" key="6">
    <source>
        <dbReference type="ARBA" id="ARBA00022833"/>
    </source>
</evidence>
<feature type="short sequence motif" description="'KMSKS' region" evidence="12">
    <location>
        <begin position="617"/>
        <end position="621"/>
    </location>
</feature>
<evidence type="ECO:0000256" key="1">
    <source>
        <dbReference type="ARBA" id="ARBA00006887"/>
    </source>
</evidence>
<evidence type="ECO:0000256" key="8">
    <source>
        <dbReference type="ARBA" id="ARBA00022917"/>
    </source>
</evidence>